<comment type="caution">
    <text evidence="2">The sequence shown here is derived from an EMBL/GenBank/DDBJ whole genome shotgun (WGS) entry which is preliminary data.</text>
</comment>
<protein>
    <submittedName>
        <fullName evidence="2">Uncharacterized protein</fullName>
    </submittedName>
</protein>
<dbReference type="Proteomes" id="UP001066276">
    <property type="component" value="Chromosome 12"/>
</dbReference>
<feature type="region of interest" description="Disordered" evidence="1">
    <location>
        <begin position="1"/>
        <end position="22"/>
    </location>
</feature>
<feature type="compositionally biased region" description="Low complexity" evidence="1">
    <location>
        <begin position="132"/>
        <end position="149"/>
    </location>
</feature>
<feature type="region of interest" description="Disordered" evidence="1">
    <location>
        <begin position="132"/>
        <end position="156"/>
    </location>
</feature>
<evidence type="ECO:0000313" key="3">
    <source>
        <dbReference type="Proteomes" id="UP001066276"/>
    </source>
</evidence>
<name>A0AAV7L112_PLEWA</name>
<evidence type="ECO:0000256" key="1">
    <source>
        <dbReference type="SAM" id="MobiDB-lite"/>
    </source>
</evidence>
<proteinExistence type="predicted"/>
<dbReference type="EMBL" id="JANPWB010000016">
    <property type="protein sequence ID" value="KAJ1082983.1"/>
    <property type="molecule type" value="Genomic_DNA"/>
</dbReference>
<evidence type="ECO:0000313" key="2">
    <source>
        <dbReference type="EMBL" id="KAJ1082983.1"/>
    </source>
</evidence>
<gene>
    <name evidence="2" type="ORF">NDU88_003144</name>
</gene>
<dbReference type="AlphaFoldDB" id="A0AAV7L112"/>
<organism evidence="2 3">
    <name type="scientific">Pleurodeles waltl</name>
    <name type="common">Iberian ribbed newt</name>
    <dbReference type="NCBI Taxonomy" id="8319"/>
    <lineage>
        <taxon>Eukaryota</taxon>
        <taxon>Metazoa</taxon>
        <taxon>Chordata</taxon>
        <taxon>Craniata</taxon>
        <taxon>Vertebrata</taxon>
        <taxon>Euteleostomi</taxon>
        <taxon>Amphibia</taxon>
        <taxon>Batrachia</taxon>
        <taxon>Caudata</taxon>
        <taxon>Salamandroidea</taxon>
        <taxon>Salamandridae</taxon>
        <taxon>Pleurodelinae</taxon>
        <taxon>Pleurodeles</taxon>
    </lineage>
</organism>
<accession>A0AAV7L112</accession>
<reference evidence="2" key="1">
    <citation type="journal article" date="2022" name="bioRxiv">
        <title>Sequencing and chromosome-scale assembly of the giantPleurodeles waltlgenome.</title>
        <authorList>
            <person name="Brown T."/>
            <person name="Elewa A."/>
            <person name="Iarovenko S."/>
            <person name="Subramanian E."/>
            <person name="Araus A.J."/>
            <person name="Petzold A."/>
            <person name="Susuki M."/>
            <person name="Suzuki K.-i.T."/>
            <person name="Hayashi T."/>
            <person name="Toyoda A."/>
            <person name="Oliveira C."/>
            <person name="Osipova E."/>
            <person name="Leigh N.D."/>
            <person name="Simon A."/>
            <person name="Yun M.H."/>
        </authorList>
    </citation>
    <scope>NUCLEOTIDE SEQUENCE</scope>
    <source>
        <strain evidence="2">20211129_DDA</strain>
        <tissue evidence="2">Liver</tissue>
    </source>
</reference>
<keyword evidence="3" id="KW-1185">Reference proteome</keyword>
<sequence length="226" mass="24074">MEQISSRARSLGPKPAAPRLTSKTVAMGSRGHTPARPPHQATLCAAVFLQCKSTTGRLSRYPPDARPFKCQQAASGLSCRVVSLSPQCTFLATSGTPGLSSAQAPLRRNFLTVRPDAVPQGMQQTGCAGRLHPLASSSSRASGPRRSLPCSTDSKLPGVNPPAPGCCRLQQLCLPSSENARQQRIMFGLLGGWRSSATVWPSCDRASSAPQKYYTNIIKSIWTSLP</sequence>